<evidence type="ECO:0000313" key="1">
    <source>
        <dbReference type="EMBL" id="MDO1535214.1"/>
    </source>
</evidence>
<dbReference type="RefSeq" id="WP_301812979.1">
    <property type="nucleotide sequence ID" value="NZ_JAUJZH010000018.1"/>
</dbReference>
<keyword evidence="2" id="KW-1185">Reference proteome</keyword>
<organism evidence="1 2">
    <name type="scientific">Variovorax ginsengisoli</name>
    <dbReference type="NCBI Taxonomy" id="363844"/>
    <lineage>
        <taxon>Bacteria</taxon>
        <taxon>Pseudomonadati</taxon>
        <taxon>Pseudomonadota</taxon>
        <taxon>Betaproteobacteria</taxon>
        <taxon>Burkholderiales</taxon>
        <taxon>Comamonadaceae</taxon>
        <taxon>Variovorax</taxon>
    </lineage>
</organism>
<proteinExistence type="predicted"/>
<sequence length="157" mass="18380">MAMIASETSLSQSGGRRIPAAFMRYANQDSQASSAKHRPIDMHGLHRCSRLRGNIRFRNPRSSGMNDAHSMASSLVAHWRPKPILEVHEARTIEHEFFRLTFPGPYLVAVTFYRVEERPDLMRVRSTNWRTQDEPNGIFRIEDCREFYRRLRRSGFE</sequence>
<evidence type="ECO:0000313" key="2">
    <source>
        <dbReference type="Proteomes" id="UP001169027"/>
    </source>
</evidence>
<dbReference type="Proteomes" id="UP001169027">
    <property type="component" value="Unassembled WGS sequence"/>
</dbReference>
<comment type="caution">
    <text evidence="1">The sequence shown here is derived from an EMBL/GenBank/DDBJ whole genome shotgun (WGS) entry which is preliminary data.</text>
</comment>
<dbReference type="EMBL" id="JAUKVY010000018">
    <property type="protein sequence ID" value="MDO1535214.1"/>
    <property type="molecule type" value="Genomic_DNA"/>
</dbReference>
<gene>
    <name evidence="1" type="ORF">Q2T77_23245</name>
</gene>
<protein>
    <submittedName>
        <fullName evidence="1">Uncharacterized protein</fullName>
    </submittedName>
</protein>
<accession>A0ABT8S8I6</accession>
<reference evidence="1" key="1">
    <citation type="submission" date="2023-06" db="EMBL/GenBank/DDBJ databases">
        <authorList>
            <person name="Jiang Y."/>
            <person name="Liu Q."/>
        </authorList>
    </citation>
    <scope>NUCLEOTIDE SEQUENCE</scope>
    <source>
        <strain evidence="1">CGMCC 1.12090</strain>
    </source>
</reference>
<name>A0ABT8S8I6_9BURK</name>